<dbReference type="EMBL" id="FJUX01000164">
    <property type="protein sequence ID" value="CZT12601.1"/>
    <property type="molecule type" value="Genomic_DNA"/>
</dbReference>
<feature type="region of interest" description="Disordered" evidence="1">
    <location>
        <begin position="1"/>
        <end position="41"/>
    </location>
</feature>
<dbReference type="AlphaFoldDB" id="A0A1E1LQ27"/>
<keyword evidence="3" id="KW-1185">Reference proteome</keyword>
<evidence type="ECO:0000256" key="1">
    <source>
        <dbReference type="SAM" id="MobiDB-lite"/>
    </source>
</evidence>
<proteinExistence type="predicted"/>
<evidence type="ECO:0000313" key="2">
    <source>
        <dbReference type="EMBL" id="CZT12601.1"/>
    </source>
</evidence>
<protein>
    <submittedName>
        <fullName evidence="2">Uncharacterized protein</fullName>
    </submittedName>
</protein>
<evidence type="ECO:0000313" key="3">
    <source>
        <dbReference type="Proteomes" id="UP000178912"/>
    </source>
</evidence>
<sequence length="342" mass="38749">MSKSIPSRSRAAGASSHTRPAIKKAGLAWNITPPPDGSPPEDAHALDFTSRCLLEVHEQVNIVRQDLRNLQDRQRYGDDIATSPVSQVSLDGRLYDIEERTGALEAQSKVDDELRELLIDTKDVLKDKIGTLGLALSDLDGKVENLGVELSDLHSKVDTLGLELSDLDGRVETGFAELRTRLDIVSNAVEVQRNSMATRFHSTVYPLAISIRGRGDVEQGLAGKTVQWYWKCHDRKYLDRLVQLLTFYSIDFHNWYHTYPDTDSDDDSTDLDHPQPEPSSIREAAKLRPKRAVMALFGHLGLPYHVLEDQTKREQVIFTERKRRKDDEALEMKGRKSTQHKW</sequence>
<accession>A0A1E1LQ27</accession>
<organism evidence="2 3">
    <name type="scientific">Rhynchosporium agropyri</name>
    <dbReference type="NCBI Taxonomy" id="914238"/>
    <lineage>
        <taxon>Eukaryota</taxon>
        <taxon>Fungi</taxon>
        <taxon>Dikarya</taxon>
        <taxon>Ascomycota</taxon>
        <taxon>Pezizomycotina</taxon>
        <taxon>Leotiomycetes</taxon>
        <taxon>Helotiales</taxon>
        <taxon>Ploettnerulaceae</taxon>
        <taxon>Rhynchosporium</taxon>
    </lineage>
</organism>
<dbReference type="OrthoDB" id="3556502at2759"/>
<reference evidence="3" key="1">
    <citation type="submission" date="2016-03" db="EMBL/GenBank/DDBJ databases">
        <authorList>
            <person name="Guldener U."/>
        </authorList>
    </citation>
    <scope>NUCLEOTIDE SEQUENCE [LARGE SCALE GENOMIC DNA]</scope>
    <source>
        <strain evidence="3">04CH-RAC-A.6.1</strain>
    </source>
</reference>
<name>A0A1E1LQ27_9HELO</name>
<feature type="region of interest" description="Disordered" evidence="1">
    <location>
        <begin position="263"/>
        <end position="285"/>
    </location>
</feature>
<gene>
    <name evidence="2" type="ORF">RAG0_16373</name>
</gene>
<dbReference type="Proteomes" id="UP000178912">
    <property type="component" value="Unassembled WGS sequence"/>
</dbReference>